<evidence type="ECO:0000259" key="8">
    <source>
        <dbReference type="Pfam" id="PF01416"/>
    </source>
</evidence>
<evidence type="ECO:0000256" key="4">
    <source>
        <dbReference type="HAMAP-Rule" id="MF_00171"/>
    </source>
</evidence>
<dbReference type="InterPro" id="IPR020094">
    <property type="entry name" value="TruA/RsuA/RluB/E/F_N"/>
</dbReference>
<comment type="similarity">
    <text evidence="1 4 7">Belongs to the tRNA pseudouridine synthase TruA family.</text>
</comment>
<protein>
    <recommendedName>
        <fullName evidence="4">tRNA pseudouridine synthase A</fullName>
        <ecNumber evidence="4">5.4.99.12</ecNumber>
    </recommendedName>
    <alternativeName>
        <fullName evidence="4">tRNA pseudouridine(38-40) synthase</fullName>
    </alternativeName>
    <alternativeName>
        <fullName evidence="4">tRNA pseudouridylate synthase I</fullName>
    </alternativeName>
    <alternativeName>
        <fullName evidence="4">tRNA-uridine isomerase I</fullName>
    </alternativeName>
</protein>
<reference evidence="9 10" key="1">
    <citation type="submission" date="2019-08" db="EMBL/GenBank/DDBJ databases">
        <title>In-depth cultivation of the pig gut microbiome towards novel bacterial diversity and tailored functional studies.</title>
        <authorList>
            <person name="Wylensek D."/>
            <person name="Hitch T.C.A."/>
            <person name="Clavel T."/>
        </authorList>
    </citation>
    <scope>NUCLEOTIDE SEQUENCE [LARGE SCALE GENOMIC DNA]</scope>
    <source>
        <strain evidence="9 10">WCA-380-WT-3A</strain>
    </source>
</reference>
<comment type="catalytic activity">
    <reaction evidence="4 7">
        <text>uridine(38/39/40) in tRNA = pseudouridine(38/39/40) in tRNA</text>
        <dbReference type="Rhea" id="RHEA:22376"/>
        <dbReference type="Rhea" id="RHEA-COMP:10085"/>
        <dbReference type="Rhea" id="RHEA-COMP:10087"/>
        <dbReference type="ChEBI" id="CHEBI:65314"/>
        <dbReference type="ChEBI" id="CHEBI:65315"/>
        <dbReference type="EC" id="5.4.99.12"/>
    </reaction>
</comment>
<organism evidence="9 10">
    <name type="scientific">Cutibacterium porci</name>
    <dbReference type="NCBI Taxonomy" id="2605781"/>
    <lineage>
        <taxon>Bacteria</taxon>
        <taxon>Bacillati</taxon>
        <taxon>Actinomycetota</taxon>
        <taxon>Actinomycetes</taxon>
        <taxon>Propionibacteriales</taxon>
        <taxon>Propionibacteriaceae</taxon>
        <taxon>Cutibacterium</taxon>
    </lineage>
</organism>
<dbReference type="FunFam" id="3.30.70.580:FF:000001">
    <property type="entry name" value="tRNA pseudouridine synthase A"/>
    <property type="match status" value="1"/>
</dbReference>
<evidence type="ECO:0000256" key="3">
    <source>
        <dbReference type="ARBA" id="ARBA00023235"/>
    </source>
</evidence>
<dbReference type="Gene3D" id="3.30.70.580">
    <property type="entry name" value="Pseudouridine synthase I, catalytic domain, N-terminal subdomain"/>
    <property type="match status" value="1"/>
</dbReference>
<dbReference type="NCBIfam" id="TIGR00071">
    <property type="entry name" value="hisT_truA"/>
    <property type="match status" value="1"/>
</dbReference>
<keyword evidence="10" id="KW-1185">Reference proteome</keyword>
<dbReference type="RefSeq" id="WP_154563852.1">
    <property type="nucleotide sequence ID" value="NZ_VUMG01000003.1"/>
</dbReference>
<evidence type="ECO:0000313" key="10">
    <source>
        <dbReference type="Proteomes" id="UP000466104"/>
    </source>
</evidence>
<accession>A0A7K0J8H1</accession>
<evidence type="ECO:0000256" key="1">
    <source>
        <dbReference type="ARBA" id="ARBA00009375"/>
    </source>
</evidence>
<dbReference type="InterPro" id="IPR001406">
    <property type="entry name" value="PsdUridine_synth_TruA"/>
</dbReference>
<dbReference type="PANTHER" id="PTHR11142:SF0">
    <property type="entry name" value="TRNA PSEUDOURIDINE SYNTHASE-LIKE 1"/>
    <property type="match status" value="1"/>
</dbReference>
<feature type="binding site" evidence="4 6">
    <location>
        <position position="112"/>
    </location>
    <ligand>
        <name>substrate</name>
    </ligand>
</feature>
<dbReference type="AlphaFoldDB" id="A0A7K0J8H1"/>
<dbReference type="CDD" id="cd02570">
    <property type="entry name" value="PseudoU_synth_EcTruA"/>
    <property type="match status" value="1"/>
</dbReference>
<dbReference type="PANTHER" id="PTHR11142">
    <property type="entry name" value="PSEUDOURIDYLATE SYNTHASE"/>
    <property type="match status" value="1"/>
</dbReference>
<evidence type="ECO:0000256" key="2">
    <source>
        <dbReference type="ARBA" id="ARBA00022694"/>
    </source>
</evidence>
<dbReference type="GO" id="GO:0160147">
    <property type="term" value="F:tRNA pseudouridine(38-40) synthase activity"/>
    <property type="evidence" value="ECO:0007669"/>
    <property type="project" value="UniProtKB-EC"/>
</dbReference>
<evidence type="ECO:0000256" key="5">
    <source>
        <dbReference type="PIRSR" id="PIRSR001430-1"/>
    </source>
</evidence>
<feature type="active site" description="Nucleophile" evidence="4 5">
    <location>
        <position position="54"/>
    </location>
</feature>
<dbReference type="Pfam" id="PF01416">
    <property type="entry name" value="PseudoU_synth_1"/>
    <property type="match status" value="1"/>
</dbReference>
<sequence length="279" mass="31075">MTRWRLDIAYDGANFSGWAAQPDRRTVQGELERWIPRVLRLDGPTPLTVAGRTDAGVHARGQVAHVDLPDDLDTSSMLRRLSRVLDPDLVVASIRRVPDEFDARFSALWRRYVYRLWDESSRPDPVTRFHVAPVRGHLNVDRLNTAGASLLGLRDFAAFCKYREGATTIRTLLDCHAERLDDPCGTVEVTVRADAFCHSMVRSLVGALTAVASGRRSQDWLDTVAASTSRASSVLVMPACGLTLEEVGYPADADLAKRAAQARSRRTHDDTCDTCWEDR</sequence>
<evidence type="ECO:0000313" key="9">
    <source>
        <dbReference type="EMBL" id="MSS46058.1"/>
    </source>
</evidence>
<evidence type="ECO:0000256" key="7">
    <source>
        <dbReference type="RuleBase" id="RU003792"/>
    </source>
</evidence>
<evidence type="ECO:0000256" key="6">
    <source>
        <dbReference type="PIRSR" id="PIRSR001430-2"/>
    </source>
</evidence>
<feature type="domain" description="Pseudouridine synthase I TruA alpha/beta" evidence="8">
    <location>
        <begin position="148"/>
        <end position="250"/>
    </location>
</feature>
<dbReference type="InterPro" id="IPR020097">
    <property type="entry name" value="PsdUridine_synth_TruA_a/b_dom"/>
</dbReference>
<keyword evidence="2 4" id="KW-0819">tRNA processing</keyword>
<name>A0A7K0J8H1_9ACTN</name>
<dbReference type="SUPFAM" id="SSF55120">
    <property type="entry name" value="Pseudouridine synthase"/>
    <property type="match status" value="1"/>
</dbReference>
<comment type="function">
    <text evidence="4">Formation of pseudouridine at positions 38, 39 and 40 in the anticodon stem and loop of transfer RNAs.</text>
</comment>
<gene>
    <name evidence="4 9" type="primary">truA</name>
    <name evidence="9" type="ORF">FYJ43_08420</name>
</gene>
<comment type="subunit">
    <text evidence="4">Homodimer.</text>
</comment>
<comment type="caution">
    <text evidence="4">Lacks conserved residue(s) required for the propagation of feature annotation.</text>
</comment>
<dbReference type="PIRSF" id="PIRSF001430">
    <property type="entry name" value="tRNA_psdUrid_synth"/>
    <property type="match status" value="1"/>
</dbReference>
<dbReference type="HAMAP" id="MF_00171">
    <property type="entry name" value="TruA"/>
    <property type="match status" value="1"/>
</dbReference>
<dbReference type="GO" id="GO:0003723">
    <property type="term" value="F:RNA binding"/>
    <property type="evidence" value="ECO:0007669"/>
    <property type="project" value="InterPro"/>
</dbReference>
<comment type="caution">
    <text evidence="9">The sequence shown here is derived from an EMBL/GenBank/DDBJ whole genome shotgun (WGS) entry which is preliminary data.</text>
</comment>
<dbReference type="Proteomes" id="UP000466104">
    <property type="component" value="Unassembled WGS sequence"/>
</dbReference>
<dbReference type="GO" id="GO:0031119">
    <property type="term" value="P:tRNA pseudouridine synthesis"/>
    <property type="evidence" value="ECO:0007669"/>
    <property type="project" value="UniProtKB-UniRule"/>
</dbReference>
<keyword evidence="3 4" id="KW-0413">Isomerase</keyword>
<dbReference type="EC" id="5.4.99.12" evidence="4"/>
<proteinExistence type="inferred from homology"/>
<dbReference type="InterPro" id="IPR020103">
    <property type="entry name" value="PsdUridine_synth_cat_dom_sf"/>
</dbReference>
<dbReference type="InterPro" id="IPR020095">
    <property type="entry name" value="PsdUridine_synth_TruA_C"/>
</dbReference>
<dbReference type="EMBL" id="VUMG01000003">
    <property type="protein sequence ID" value="MSS46058.1"/>
    <property type="molecule type" value="Genomic_DNA"/>
</dbReference>
<dbReference type="Gene3D" id="3.30.70.660">
    <property type="entry name" value="Pseudouridine synthase I, catalytic domain, C-terminal subdomain"/>
    <property type="match status" value="1"/>
</dbReference>